<evidence type="ECO:0000256" key="11">
    <source>
        <dbReference type="ARBA" id="ARBA00022741"/>
    </source>
</evidence>
<proteinExistence type="inferred from homology"/>
<evidence type="ECO:0000256" key="9">
    <source>
        <dbReference type="ARBA" id="ARBA00022679"/>
    </source>
</evidence>
<feature type="compositionally biased region" description="Basic and acidic residues" evidence="22">
    <location>
        <begin position="523"/>
        <end position="544"/>
    </location>
</feature>
<dbReference type="SUPFAM" id="SSF56112">
    <property type="entry name" value="Protein kinase-like (PK-like)"/>
    <property type="match status" value="1"/>
</dbReference>
<dbReference type="GO" id="GO:0106310">
    <property type="term" value="F:protein serine kinase activity"/>
    <property type="evidence" value="ECO:0007669"/>
    <property type="project" value="RHEA"/>
</dbReference>
<feature type="compositionally biased region" description="Polar residues" evidence="22">
    <location>
        <begin position="104"/>
        <end position="116"/>
    </location>
</feature>
<evidence type="ECO:0000256" key="7">
    <source>
        <dbReference type="ARBA" id="ARBA00022517"/>
    </source>
</evidence>
<evidence type="ECO:0000256" key="20">
    <source>
        <dbReference type="PIRSR" id="PIRSR038147-2"/>
    </source>
</evidence>
<gene>
    <name evidence="24" type="ORF">PENSTE_c006G06165</name>
</gene>
<dbReference type="OrthoDB" id="205248at2759"/>
<dbReference type="InterPro" id="IPR017407">
    <property type="entry name" value="Ser/Thr_kinase_Rio1"/>
</dbReference>
<keyword evidence="13" id="KW-0378">Hydrolase</keyword>
<evidence type="ECO:0000256" key="22">
    <source>
        <dbReference type="SAM" id="MobiDB-lite"/>
    </source>
</evidence>
<evidence type="ECO:0000256" key="17">
    <source>
        <dbReference type="ARBA" id="ARBA00048679"/>
    </source>
</evidence>
<organism evidence="24 25">
    <name type="scientific">Penicillium steckii</name>
    <dbReference type="NCBI Taxonomy" id="303698"/>
    <lineage>
        <taxon>Eukaryota</taxon>
        <taxon>Fungi</taxon>
        <taxon>Dikarya</taxon>
        <taxon>Ascomycota</taxon>
        <taxon>Pezizomycotina</taxon>
        <taxon>Eurotiomycetes</taxon>
        <taxon>Eurotiomycetidae</taxon>
        <taxon>Eurotiales</taxon>
        <taxon>Aspergillaceae</taxon>
        <taxon>Penicillium</taxon>
    </lineage>
</organism>
<dbReference type="Pfam" id="PF01163">
    <property type="entry name" value="RIO1"/>
    <property type="match status" value="1"/>
</dbReference>
<evidence type="ECO:0000256" key="1">
    <source>
        <dbReference type="ARBA" id="ARBA00001946"/>
    </source>
</evidence>
<comment type="similarity">
    <text evidence="3 18">Belongs to the protein kinase superfamily. RIO-type Ser/Thr kinase family.</text>
</comment>
<keyword evidence="25" id="KW-1185">Reference proteome</keyword>
<keyword evidence="6" id="KW-0963">Cytoplasm</keyword>
<comment type="cofactor">
    <cofactor evidence="1 21">
        <name>Mg(2+)</name>
        <dbReference type="ChEBI" id="CHEBI:18420"/>
    </cofactor>
</comment>
<evidence type="ECO:0000256" key="18">
    <source>
        <dbReference type="PIRNR" id="PIRNR038147"/>
    </source>
</evidence>
<comment type="caution">
    <text evidence="24">The sequence shown here is derived from an EMBL/GenBank/DDBJ whole genome shotgun (WGS) entry which is preliminary data.</text>
</comment>
<comment type="subcellular location">
    <subcellularLocation>
        <location evidence="2">Cytoplasm</location>
    </subcellularLocation>
</comment>
<reference evidence="25" key="1">
    <citation type="journal article" date="2017" name="Nat. Microbiol.">
        <title>Global analysis of biosynthetic gene clusters reveals vast potential of secondary metabolite production in Penicillium species.</title>
        <authorList>
            <person name="Nielsen J.C."/>
            <person name="Grijseels S."/>
            <person name="Prigent S."/>
            <person name="Ji B."/>
            <person name="Dainat J."/>
            <person name="Nielsen K.F."/>
            <person name="Frisvad J.C."/>
            <person name="Workman M."/>
            <person name="Nielsen J."/>
        </authorList>
    </citation>
    <scope>NUCLEOTIDE SEQUENCE [LARGE SCALE GENOMIC DNA]</scope>
    <source>
        <strain evidence="25">IBT 24891</strain>
    </source>
</reference>
<protein>
    <recommendedName>
        <fullName evidence="5 18">Serine/threonine-protein kinase RIO1</fullName>
        <ecNumber evidence="4 18">2.7.11.1</ecNumber>
    </recommendedName>
</protein>
<dbReference type="InterPro" id="IPR000687">
    <property type="entry name" value="RIO_kinase"/>
</dbReference>
<dbReference type="EMBL" id="MLKD01000006">
    <property type="protein sequence ID" value="OQE25573.1"/>
    <property type="molecule type" value="Genomic_DNA"/>
</dbReference>
<evidence type="ECO:0000256" key="15">
    <source>
        <dbReference type="ARBA" id="ARBA00022842"/>
    </source>
</evidence>
<feature type="binding site" evidence="21">
    <location>
        <position position="340"/>
    </location>
    <ligand>
        <name>Mg(2+)</name>
        <dbReference type="ChEBI" id="CHEBI:18420"/>
    </ligand>
</feature>
<dbReference type="PIRSF" id="PIRSF038147">
    <property type="entry name" value="Ser/Thr_PK_RIO1"/>
    <property type="match status" value="1"/>
</dbReference>
<dbReference type="GO" id="GO:0016787">
    <property type="term" value="F:hydrolase activity"/>
    <property type="evidence" value="ECO:0007669"/>
    <property type="project" value="UniProtKB-KW"/>
</dbReference>
<evidence type="ECO:0000256" key="5">
    <source>
        <dbReference type="ARBA" id="ARBA00016038"/>
    </source>
</evidence>
<evidence type="ECO:0000256" key="6">
    <source>
        <dbReference type="ARBA" id="ARBA00022490"/>
    </source>
</evidence>
<dbReference type="Gene3D" id="1.10.510.10">
    <property type="entry name" value="Transferase(Phosphotransferase) domain 1"/>
    <property type="match status" value="1"/>
</dbReference>
<evidence type="ECO:0000313" key="24">
    <source>
        <dbReference type="EMBL" id="OQE25573.1"/>
    </source>
</evidence>
<keyword evidence="8 18" id="KW-0723">Serine/threonine-protein kinase</keyword>
<feature type="binding site" evidence="20">
    <location>
        <position position="214"/>
    </location>
    <ligand>
        <name>ATP</name>
        <dbReference type="ChEBI" id="CHEBI:30616"/>
    </ligand>
</feature>
<keyword evidence="7" id="KW-0690">Ribosome biogenesis</keyword>
<dbReference type="SMART" id="SM00090">
    <property type="entry name" value="RIO"/>
    <property type="match status" value="1"/>
</dbReference>
<dbReference type="CDD" id="cd05147">
    <property type="entry name" value="RIO1_euk"/>
    <property type="match status" value="1"/>
</dbReference>
<comment type="catalytic activity">
    <reaction evidence="17 18">
        <text>L-seryl-[protein] + ATP = O-phospho-L-seryl-[protein] + ADP + H(+)</text>
        <dbReference type="Rhea" id="RHEA:17989"/>
        <dbReference type="Rhea" id="RHEA-COMP:9863"/>
        <dbReference type="Rhea" id="RHEA-COMP:11604"/>
        <dbReference type="ChEBI" id="CHEBI:15378"/>
        <dbReference type="ChEBI" id="CHEBI:29999"/>
        <dbReference type="ChEBI" id="CHEBI:30616"/>
        <dbReference type="ChEBI" id="CHEBI:83421"/>
        <dbReference type="ChEBI" id="CHEBI:456216"/>
        <dbReference type="EC" id="2.7.11.1"/>
    </reaction>
</comment>
<evidence type="ECO:0000259" key="23">
    <source>
        <dbReference type="SMART" id="SM00090"/>
    </source>
</evidence>
<feature type="domain" description="RIO kinase" evidence="23">
    <location>
        <begin position="151"/>
        <end position="398"/>
    </location>
</feature>
<dbReference type="Gene3D" id="3.30.200.20">
    <property type="entry name" value="Phosphorylase Kinase, domain 1"/>
    <property type="match status" value="1"/>
</dbReference>
<feature type="binding site" evidence="20">
    <location>
        <position position="286"/>
    </location>
    <ligand>
        <name>ATP</name>
        <dbReference type="ChEBI" id="CHEBI:30616"/>
    </ligand>
</feature>
<dbReference type="InterPro" id="IPR018934">
    <property type="entry name" value="RIO_dom"/>
</dbReference>
<dbReference type="GO" id="GO:0005524">
    <property type="term" value="F:ATP binding"/>
    <property type="evidence" value="ECO:0007669"/>
    <property type="project" value="UniProtKB-KW"/>
</dbReference>
<dbReference type="FunFam" id="1.10.510.10:FF:000232">
    <property type="entry name" value="Serine/threonine-protein kinase RIO1"/>
    <property type="match status" value="1"/>
</dbReference>
<feature type="binding site" evidence="21">
    <location>
        <position position="352"/>
    </location>
    <ligand>
        <name>Mg(2+)</name>
        <dbReference type="ChEBI" id="CHEBI:18420"/>
    </ligand>
</feature>
<dbReference type="FunFam" id="3.30.200.20:FF:000403">
    <property type="entry name" value="Serine/threonine-protein kinase RIO1"/>
    <property type="match status" value="1"/>
</dbReference>
<feature type="active site" description="Proton acceptor" evidence="19">
    <location>
        <position position="335"/>
    </location>
</feature>
<dbReference type="EC" id="2.7.11.1" evidence="4 18"/>
<dbReference type="InterPro" id="IPR011009">
    <property type="entry name" value="Kinase-like_dom_sf"/>
</dbReference>
<accession>A0A1V6TJ37</accession>
<dbReference type="GO" id="GO:0046872">
    <property type="term" value="F:metal ion binding"/>
    <property type="evidence" value="ECO:0007669"/>
    <property type="project" value="UniProtKB-KW"/>
</dbReference>
<evidence type="ECO:0000256" key="14">
    <source>
        <dbReference type="ARBA" id="ARBA00022840"/>
    </source>
</evidence>
<evidence type="ECO:0000313" key="25">
    <source>
        <dbReference type="Proteomes" id="UP000191285"/>
    </source>
</evidence>
<dbReference type="PROSITE" id="PS01245">
    <property type="entry name" value="RIO1"/>
    <property type="match status" value="1"/>
</dbReference>
<dbReference type="STRING" id="303698.A0A1V6TJ37"/>
<feature type="region of interest" description="Disordered" evidence="22">
    <location>
        <begin position="478"/>
        <end position="557"/>
    </location>
</feature>
<dbReference type="GO" id="GO:0005737">
    <property type="term" value="C:cytoplasm"/>
    <property type="evidence" value="ECO:0007669"/>
    <property type="project" value="UniProtKB-SubCell"/>
</dbReference>
<keyword evidence="9 18" id="KW-0808">Transferase</keyword>
<evidence type="ECO:0000256" key="16">
    <source>
        <dbReference type="ARBA" id="ARBA00047899"/>
    </source>
</evidence>
<name>A0A1V6TJ37_9EURO</name>
<evidence type="ECO:0000256" key="10">
    <source>
        <dbReference type="ARBA" id="ARBA00022723"/>
    </source>
</evidence>
<feature type="region of interest" description="Disordered" evidence="22">
    <location>
        <begin position="133"/>
        <end position="159"/>
    </location>
</feature>
<feature type="active site" description="4-aspartylphosphate intermediate" evidence="19">
    <location>
        <position position="352"/>
    </location>
</feature>
<sequence>MSASETPVKGESLADGLEPSHTYIPNQGYVNAESTPAAAGQESTEGYEEGQDDEEEFYDDIFEEELDTEDLNASDPSDLTKAYNRQRKINDLAADPNAPKWTYPKTNTQKPTVNTHASVDDQVKSLTRHAAKIKLDDQQSGLSGKGNSGGDRADRATSEQVLDPRTRMLLLQMINRGIVSEIHGCLSTGKEANVYHAMSVSEEEDAAPVHRAVKVYKTSILVFKDRDKYVTGEFRFRQGYSKSNNRAMVKLWAEKEMRNLRRIYAAGIPCPEPLYLRLHVLAMGFIGSSKGIPAPRLKDVEFDRSEVEERYRSLYIELLGYMRTMYQTCRLVHADLSEYNMLYHKKRLYIIDVSQSVEHDHPRSLEFLRMDIKNVSDFFRRKGVDTLPERVVFQFIVSPEGPTDFANSDMGEMIEKLLSAREEGDAKQHESEDVDTAVFRQQYIPQNLEQVYDVERDAEKVRDGTGGDLVYGDLLATGKNKSAPAEDEVDSESDGSGGVSVSGSDDESDEDKDPFAPKQPRGKRFEDKDAKRDHKHKVKEEKREARAKKMPKHMKKKLVSSSSRYARTFSKVFSIDNIFLPIRALFERHIYPSLPPILASGAYILFERSMHLPIVLCGME</sequence>
<feature type="compositionally biased region" description="Basic residues" evidence="22">
    <location>
        <begin position="545"/>
        <end position="557"/>
    </location>
</feature>
<evidence type="ECO:0000256" key="13">
    <source>
        <dbReference type="ARBA" id="ARBA00022801"/>
    </source>
</evidence>
<dbReference type="Proteomes" id="UP000191285">
    <property type="component" value="Unassembled WGS sequence"/>
</dbReference>
<keyword evidence="10" id="KW-0479">Metal-binding</keyword>
<dbReference type="InterPro" id="IPR051272">
    <property type="entry name" value="RIO-type_Ser/Thr_kinase"/>
</dbReference>
<keyword evidence="14 18" id="KW-0067">ATP-binding</keyword>
<evidence type="ECO:0000256" key="21">
    <source>
        <dbReference type="PIRSR" id="PIRSR038147-3"/>
    </source>
</evidence>
<dbReference type="AlphaFoldDB" id="A0A1V6TJ37"/>
<evidence type="ECO:0000256" key="8">
    <source>
        <dbReference type="ARBA" id="ARBA00022527"/>
    </source>
</evidence>
<feature type="region of interest" description="Disordered" evidence="22">
    <location>
        <begin position="1"/>
        <end position="56"/>
    </location>
</feature>
<evidence type="ECO:0000256" key="2">
    <source>
        <dbReference type="ARBA" id="ARBA00004496"/>
    </source>
</evidence>
<feature type="compositionally biased region" description="Polar residues" evidence="22">
    <location>
        <begin position="23"/>
        <end position="34"/>
    </location>
</feature>
<keyword evidence="15" id="KW-0460">Magnesium</keyword>
<evidence type="ECO:0000256" key="19">
    <source>
        <dbReference type="PIRSR" id="PIRSR038147-1"/>
    </source>
</evidence>
<feature type="compositionally biased region" description="Acidic residues" evidence="22">
    <location>
        <begin position="45"/>
        <end position="56"/>
    </location>
</feature>
<keyword evidence="11 18" id="KW-0547">Nucleotide-binding</keyword>
<evidence type="ECO:0000256" key="12">
    <source>
        <dbReference type="ARBA" id="ARBA00022777"/>
    </source>
</evidence>
<feature type="region of interest" description="Disordered" evidence="22">
    <location>
        <begin position="86"/>
        <end position="116"/>
    </location>
</feature>
<evidence type="ECO:0000256" key="3">
    <source>
        <dbReference type="ARBA" id="ARBA00009196"/>
    </source>
</evidence>
<feature type="binding site" evidence="20">
    <location>
        <position position="284"/>
    </location>
    <ligand>
        <name>ATP</name>
        <dbReference type="ChEBI" id="CHEBI:30616"/>
    </ligand>
</feature>
<dbReference type="PANTHER" id="PTHR45723">
    <property type="entry name" value="SERINE/THREONINE-PROTEIN KINASE RIO1"/>
    <property type="match status" value="1"/>
</dbReference>
<keyword evidence="12 18" id="KW-0418">Kinase</keyword>
<dbReference type="InterPro" id="IPR018935">
    <property type="entry name" value="RIO_kinase_CS"/>
</dbReference>
<dbReference type="GO" id="GO:0042254">
    <property type="term" value="P:ribosome biogenesis"/>
    <property type="evidence" value="ECO:0007669"/>
    <property type="project" value="UniProtKB-KW"/>
</dbReference>
<dbReference type="GO" id="GO:0004674">
    <property type="term" value="F:protein serine/threonine kinase activity"/>
    <property type="evidence" value="ECO:0007669"/>
    <property type="project" value="UniProtKB-KW"/>
</dbReference>
<comment type="catalytic activity">
    <reaction evidence="16 18">
        <text>L-threonyl-[protein] + ATP = O-phospho-L-threonyl-[protein] + ADP + H(+)</text>
        <dbReference type="Rhea" id="RHEA:46608"/>
        <dbReference type="Rhea" id="RHEA-COMP:11060"/>
        <dbReference type="Rhea" id="RHEA-COMP:11605"/>
        <dbReference type="ChEBI" id="CHEBI:15378"/>
        <dbReference type="ChEBI" id="CHEBI:30013"/>
        <dbReference type="ChEBI" id="CHEBI:30616"/>
        <dbReference type="ChEBI" id="CHEBI:61977"/>
        <dbReference type="ChEBI" id="CHEBI:456216"/>
        <dbReference type="EC" id="2.7.11.1"/>
    </reaction>
</comment>
<evidence type="ECO:0000256" key="4">
    <source>
        <dbReference type="ARBA" id="ARBA00012513"/>
    </source>
</evidence>